<protein>
    <submittedName>
        <fullName evidence="2">Uncharacterized protein</fullName>
    </submittedName>
</protein>
<accession>A0ABZ2L6S6</accession>
<name>A0ABZ2L6S6_9BACT</name>
<proteinExistence type="predicted"/>
<evidence type="ECO:0000256" key="1">
    <source>
        <dbReference type="SAM" id="SignalP"/>
    </source>
</evidence>
<sequence length="98" mass="10712">MNVGKTNKSWRRLSFALGGALTMAALSTSAHAVAGEEQNQGTSDTEVVTLANWAKEGVYESKKHCTDKGDMGEDQGLWWSYYCEPAGGVSYALYVHYK</sequence>
<reference evidence="2" key="1">
    <citation type="submission" date="2021-12" db="EMBL/GenBank/DDBJ databases">
        <title>Discovery of the Pendulisporaceae a myxobacterial family with distinct sporulation behavior and unique specialized metabolism.</title>
        <authorList>
            <person name="Garcia R."/>
            <person name="Popoff A."/>
            <person name="Bader C.D."/>
            <person name="Loehr J."/>
            <person name="Walesch S."/>
            <person name="Walt C."/>
            <person name="Boldt J."/>
            <person name="Bunk B."/>
            <person name="Haeckl F.J.F.P.J."/>
            <person name="Gunesch A.P."/>
            <person name="Birkelbach J."/>
            <person name="Nuebel U."/>
            <person name="Pietschmann T."/>
            <person name="Bach T."/>
            <person name="Mueller R."/>
        </authorList>
    </citation>
    <scope>NUCLEOTIDE SEQUENCE</scope>
    <source>
        <strain evidence="2">MSr11367</strain>
    </source>
</reference>
<organism evidence="2 3">
    <name type="scientific">Pendulispora rubella</name>
    <dbReference type="NCBI Taxonomy" id="2741070"/>
    <lineage>
        <taxon>Bacteria</taxon>
        <taxon>Pseudomonadati</taxon>
        <taxon>Myxococcota</taxon>
        <taxon>Myxococcia</taxon>
        <taxon>Myxococcales</taxon>
        <taxon>Sorangiineae</taxon>
        <taxon>Pendulisporaceae</taxon>
        <taxon>Pendulispora</taxon>
    </lineage>
</organism>
<feature type="chain" id="PRO_5045388672" evidence="1">
    <location>
        <begin position="33"/>
        <end position="98"/>
    </location>
</feature>
<feature type="signal peptide" evidence="1">
    <location>
        <begin position="1"/>
        <end position="32"/>
    </location>
</feature>
<dbReference type="EMBL" id="CP089983">
    <property type="protein sequence ID" value="WXB05234.1"/>
    <property type="molecule type" value="Genomic_DNA"/>
</dbReference>
<keyword evidence="3" id="KW-1185">Reference proteome</keyword>
<evidence type="ECO:0000313" key="3">
    <source>
        <dbReference type="Proteomes" id="UP001374803"/>
    </source>
</evidence>
<dbReference type="RefSeq" id="WP_394834877.1">
    <property type="nucleotide sequence ID" value="NZ_CP089983.1"/>
</dbReference>
<keyword evidence="1" id="KW-0732">Signal</keyword>
<gene>
    <name evidence="2" type="ORF">LVJ94_51105</name>
</gene>
<evidence type="ECO:0000313" key="2">
    <source>
        <dbReference type="EMBL" id="WXB05234.1"/>
    </source>
</evidence>
<dbReference type="Proteomes" id="UP001374803">
    <property type="component" value="Chromosome"/>
</dbReference>